<dbReference type="Pfam" id="PF19300">
    <property type="entry name" value="BPD_transp_1_N"/>
    <property type="match status" value="1"/>
</dbReference>
<dbReference type="EMBL" id="ADLK01000067">
    <property type="protein sequence ID" value="KMW09197.1"/>
    <property type="molecule type" value="Genomic_DNA"/>
</dbReference>
<evidence type="ECO:0000313" key="9">
    <source>
        <dbReference type="EMBL" id="KMW09197.1"/>
    </source>
</evidence>
<gene>
    <name evidence="9" type="ORF">HMPREF9470_00624</name>
</gene>
<dbReference type="GeneID" id="93165520"/>
<keyword evidence="4 7" id="KW-0812">Transmembrane</keyword>
<evidence type="ECO:0000256" key="2">
    <source>
        <dbReference type="ARBA" id="ARBA00022448"/>
    </source>
</evidence>
<evidence type="ECO:0000256" key="3">
    <source>
        <dbReference type="ARBA" id="ARBA00022475"/>
    </source>
</evidence>
<reference evidence="9 10" key="1">
    <citation type="submission" date="2011-04" db="EMBL/GenBank/DDBJ databases">
        <title>The Genome Sequence of Clostridium citroniae WAL-19142.</title>
        <authorList>
            <consortium name="The Broad Institute Genome Sequencing Platform"/>
            <person name="Earl A."/>
            <person name="Ward D."/>
            <person name="Feldgarden M."/>
            <person name="Gevers D."/>
            <person name="Warren Y.A."/>
            <person name="Tyrrell K.L."/>
            <person name="Citron D.M."/>
            <person name="Goldstein E.J."/>
            <person name="Daigneault M."/>
            <person name="Allen-Vercoe E."/>
            <person name="Young S.K."/>
            <person name="Zeng Q."/>
            <person name="Gargeya S."/>
            <person name="Fitzgerald M."/>
            <person name="Haas B."/>
            <person name="Abouelleil A."/>
            <person name="Alvarado L."/>
            <person name="Arachchi H.M."/>
            <person name="Berlin A."/>
            <person name="Brown A."/>
            <person name="Chapman S.B."/>
            <person name="Chen Z."/>
            <person name="Dunbar C."/>
            <person name="Freedman E."/>
            <person name="Gearin G."/>
            <person name="Gellesch M."/>
            <person name="Goldberg J."/>
            <person name="Griggs A."/>
            <person name="Gujja S."/>
            <person name="Heilman E.R."/>
            <person name="Heiman D."/>
            <person name="Howarth C."/>
            <person name="Larson L."/>
            <person name="Lui A."/>
            <person name="MacDonald P.J."/>
            <person name="Mehta T."/>
            <person name="Montmayeur A."/>
            <person name="Murphy C."/>
            <person name="Neiman D."/>
            <person name="Pearson M."/>
            <person name="Priest M."/>
            <person name="Roberts A."/>
            <person name="Saif S."/>
            <person name="Shea T."/>
            <person name="Shenoy N."/>
            <person name="Sisk P."/>
            <person name="Stolte C."/>
            <person name="Sykes S."/>
            <person name="White J."/>
            <person name="Yandava C."/>
            <person name="Wortman J."/>
            <person name="Nusbaum C."/>
            <person name="Birren B."/>
        </authorList>
    </citation>
    <scope>NUCLEOTIDE SEQUENCE [LARGE SCALE GENOMIC DNA]</scope>
    <source>
        <strain evidence="9 10">WAL-19142</strain>
    </source>
</reference>
<dbReference type="CDD" id="cd06261">
    <property type="entry name" value="TM_PBP2"/>
    <property type="match status" value="1"/>
</dbReference>
<feature type="transmembrane region" description="Helical" evidence="7">
    <location>
        <begin position="290"/>
        <end position="314"/>
    </location>
</feature>
<dbReference type="Proteomes" id="UP000037392">
    <property type="component" value="Unassembled WGS sequence"/>
</dbReference>
<evidence type="ECO:0000256" key="6">
    <source>
        <dbReference type="ARBA" id="ARBA00023136"/>
    </source>
</evidence>
<dbReference type="RefSeq" id="WP_007862183.1">
    <property type="nucleotide sequence ID" value="NZ_KQ235875.1"/>
</dbReference>
<dbReference type="OrthoDB" id="9806409at2"/>
<keyword evidence="5 7" id="KW-1133">Transmembrane helix</keyword>
<dbReference type="PANTHER" id="PTHR43163:SF2">
    <property type="entry name" value="ABC TRANSPORTER PERMEASE PROTEIN"/>
    <property type="match status" value="1"/>
</dbReference>
<comment type="subcellular location">
    <subcellularLocation>
        <location evidence="1 7">Cell membrane</location>
        <topology evidence="1 7">Multi-pass membrane protein</topology>
    </subcellularLocation>
</comment>
<evidence type="ECO:0000256" key="1">
    <source>
        <dbReference type="ARBA" id="ARBA00004651"/>
    </source>
</evidence>
<dbReference type="InterPro" id="IPR035906">
    <property type="entry name" value="MetI-like_sf"/>
</dbReference>
<feature type="transmembrane region" description="Helical" evidence="7">
    <location>
        <begin position="100"/>
        <end position="122"/>
    </location>
</feature>
<organism evidence="9 10">
    <name type="scientific">[Clostridium] citroniae WAL-19142</name>
    <dbReference type="NCBI Taxonomy" id="742734"/>
    <lineage>
        <taxon>Bacteria</taxon>
        <taxon>Bacillati</taxon>
        <taxon>Bacillota</taxon>
        <taxon>Clostridia</taxon>
        <taxon>Lachnospirales</taxon>
        <taxon>Lachnospiraceae</taxon>
        <taxon>Enterocloster</taxon>
    </lineage>
</organism>
<dbReference type="PROSITE" id="PS50928">
    <property type="entry name" value="ABC_TM1"/>
    <property type="match status" value="1"/>
</dbReference>
<comment type="similarity">
    <text evidence="7">Belongs to the binding-protein-dependent transport system permease family.</text>
</comment>
<keyword evidence="3" id="KW-1003">Cell membrane</keyword>
<feature type="domain" description="ABC transmembrane type-1" evidence="8">
    <location>
        <begin position="94"/>
        <end position="311"/>
    </location>
</feature>
<evidence type="ECO:0000256" key="5">
    <source>
        <dbReference type="ARBA" id="ARBA00022989"/>
    </source>
</evidence>
<feature type="transmembrane region" description="Helical" evidence="7">
    <location>
        <begin position="185"/>
        <end position="207"/>
    </location>
</feature>
<comment type="caution">
    <text evidence="9">The sequence shown here is derived from an EMBL/GenBank/DDBJ whole genome shotgun (WGS) entry which is preliminary data.</text>
</comment>
<feature type="transmembrane region" description="Helical" evidence="7">
    <location>
        <begin position="257"/>
        <end position="278"/>
    </location>
</feature>
<keyword evidence="6 7" id="KW-0472">Membrane</keyword>
<keyword evidence="2 7" id="KW-0813">Transport</keyword>
<feature type="transmembrane region" description="Helical" evidence="7">
    <location>
        <begin position="12"/>
        <end position="31"/>
    </location>
</feature>
<evidence type="ECO:0000256" key="4">
    <source>
        <dbReference type="ARBA" id="ARBA00022692"/>
    </source>
</evidence>
<evidence type="ECO:0000259" key="8">
    <source>
        <dbReference type="PROSITE" id="PS50928"/>
    </source>
</evidence>
<dbReference type="PANTHER" id="PTHR43163">
    <property type="entry name" value="DIPEPTIDE TRANSPORT SYSTEM PERMEASE PROTEIN DPPB-RELATED"/>
    <property type="match status" value="1"/>
</dbReference>
<accession>A0A0J9B9V3</accession>
<dbReference type="PATRIC" id="fig|742734.4.peg.665"/>
<protein>
    <recommendedName>
        <fullName evidence="8">ABC transmembrane type-1 domain-containing protein</fullName>
    </recommendedName>
</protein>
<evidence type="ECO:0000313" key="10">
    <source>
        <dbReference type="Proteomes" id="UP000037392"/>
    </source>
</evidence>
<dbReference type="InterPro" id="IPR045621">
    <property type="entry name" value="BPD_transp_1_N"/>
</dbReference>
<dbReference type="SUPFAM" id="SSF161098">
    <property type="entry name" value="MetI-like"/>
    <property type="match status" value="1"/>
</dbReference>
<evidence type="ECO:0000256" key="7">
    <source>
        <dbReference type="RuleBase" id="RU363032"/>
    </source>
</evidence>
<dbReference type="Gene3D" id="1.10.3720.10">
    <property type="entry name" value="MetI-like"/>
    <property type="match status" value="1"/>
</dbReference>
<name>A0A0J9B9V3_9FIRM</name>
<dbReference type="Pfam" id="PF00528">
    <property type="entry name" value="BPD_transp_1"/>
    <property type="match status" value="1"/>
</dbReference>
<dbReference type="AlphaFoldDB" id="A0A0J9B9V3"/>
<feature type="transmembrane region" description="Helical" evidence="7">
    <location>
        <begin position="134"/>
        <end position="155"/>
    </location>
</feature>
<dbReference type="GO" id="GO:0005886">
    <property type="term" value="C:plasma membrane"/>
    <property type="evidence" value="ECO:0007669"/>
    <property type="project" value="UniProtKB-SubCell"/>
</dbReference>
<proteinExistence type="inferred from homology"/>
<dbReference type="InterPro" id="IPR000515">
    <property type="entry name" value="MetI-like"/>
</dbReference>
<dbReference type="GO" id="GO:0055085">
    <property type="term" value="P:transmembrane transport"/>
    <property type="evidence" value="ECO:0007669"/>
    <property type="project" value="InterPro"/>
</dbReference>
<sequence length="321" mass="35052">MLKYIVKRFVQMIVVLFVVSILVFMLTNFIGDPVDMLVPENATMEQVESARARLGLDKPLPVQYAIFLKDVLHGNFGKSYTYGKPAMGLILERMPATMELVAIAALLVLVIAIPLGVYAGAYPKRASSKIIMSGSILGISLPSFWVGMMMIYIFAVTLGKLPASGRGGTVDVLGVNLSIFAPGGIRFIILPAITLAITNVATTLRLTRSGILENMRQDYIKFARAKGVSSRTLLFGHALKNALIPVVTIFGMDLGNMIAFTTITETIFAWPGMGKLLIDAINKSDRPIIVAYLMAAACMFVVLNFVVDLLYTLIDPRIELR</sequence>